<keyword evidence="2" id="KW-1185">Reference proteome</keyword>
<protein>
    <submittedName>
        <fullName evidence="1">Uncharacterized protein</fullName>
    </submittedName>
</protein>
<evidence type="ECO:0000313" key="2">
    <source>
        <dbReference type="Proteomes" id="UP000481421"/>
    </source>
</evidence>
<dbReference type="EMBL" id="JAAIKE010000001">
    <property type="protein sequence ID" value="NEX45171.1"/>
    <property type="molecule type" value="Genomic_DNA"/>
</dbReference>
<dbReference type="AlphaFoldDB" id="A0A6B3RIC6"/>
<reference evidence="1 2" key="1">
    <citation type="submission" date="2020-02" db="EMBL/GenBank/DDBJ databases">
        <title>Rhodobacter algicola sp. nov., isolated from microalga culture.</title>
        <authorList>
            <person name="Park C.-Y."/>
        </authorList>
    </citation>
    <scope>NUCLEOTIDE SEQUENCE [LARGE SCALE GENOMIC DNA]</scope>
    <source>
        <strain evidence="1 2">ETT8</strain>
    </source>
</reference>
<accession>A0A6B3RIC6</accession>
<proteinExistence type="predicted"/>
<gene>
    <name evidence="1" type="ORF">G3572_03065</name>
</gene>
<sequence length="89" mass="9112">MRLVTNAWTEITDGNVAAISFQNQSGYSVYIRGTLGTTPPTGTAGIEYGPGQGERNAALADLFPGVAGANRVWARAAGAGSALVWVSNA</sequence>
<name>A0A6B3RIC6_9RHOB</name>
<evidence type="ECO:0000313" key="1">
    <source>
        <dbReference type="EMBL" id="NEX45171.1"/>
    </source>
</evidence>
<comment type="caution">
    <text evidence="1">The sequence shown here is derived from an EMBL/GenBank/DDBJ whole genome shotgun (WGS) entry which is preliminary data.</text>
</comment>
<organism evidence="1 2">
    <name type="scientific">Pseudotabrizicola algicola</name>
    <dbReference type="NCBI Taxonomy" id="2709381"/>
    <lineage>
        <taxon>Bacteria</taxon>
        <taxon>Pseudomonadati</taxon>
        <taxon>Pseudomonadota</taxon>
        <taxon>Alphaproteobacteria</taxon>
        <taxon>Rhodobacterales</taxon>
        <taxon>Paracoccaceae</taxon>
        <taxon>Pseudotabrizicola</taxon>
    </lineage>
</organism>
<dbReference type="Proteomes" id="UP000481421">
    <property type="component" value="Unassembled WGS sequence"/>
</dbReference>